<feature type="region of interest" description="Disordered" evidence="2">
    <location>
        <begin position="1"/>
        <end position="36"/>
    </location>
</feature>
<feature type="compositionally biased region" description="Polar residues" evidence="2">
    <location>
        <begin position="406"/>
        <end position="429"/>
    </location>
</feature>
<feature type="region of interest" description="Disordered" evidence="2">
    <location>
        <begin position="208"/>
        <end position="238"/>
    </location>
</feature>
<organism evidence="3 4">
    <name type="scientific">Nitzschia inconspicua</name>
    <dbReference type="NCBI Taxonomy" id="303405"/>
    <lineage>
        <taxon>Eukaryota</taxon>
        <taxon>Sar</taxon>
        <taxon>Stramenopiles</taxon>
        <taxon>Ochrophyta</taxon>
        <taxon>Bacillariophyta</taxon>
        <taxon>Bacillariophyceae</taxon>
        <taxon>Bacillariophycidae</taxon>
        <taxon>Bacillariales</taxon>
        <taxon>Bacillariaceae</taxon>
        <taxon>Nitzschia</taxon>
    </lineage>
</organism>
<feature type="compositionally biased region" description="Acidic residues" evidence="2">
    <location>
        <begin position="111"/>
        <end position="121"/>
    </location>
</feature>
<feature type="compositionally biased region" description="Polar residues" evidence="2">
    <location>
        <begin position="330"/>
        <end position="352"/>
    </location>
</feature>
<feature type="coiled-coil region" evidence="1">
    <location>
        <begin position="490"/>
        <end position="517"/>
    </location>
</feature>
<protein>
    <submittedName>
        <fullName evidence="3">Uncharacterized protein</fullName>
    </submittedName>
</protein>
<evidence type="ECO:0000256" key="2">
    <source>
        <dbReference type="SAM" id="MobiDB-lite"/>
    </source>
</evidence>
<dbReference type="Proteomes" id="UP000693970">
    <property type="component" value="Unassembled WGS sequence"/>
</dbReference>
<feature type="compositionally biased region" description="Polar residues" evidence="2">
    <location>
        <begin position="385"/>
        <end position="394"/>
    </location>
</feature>
<accession>A0A9K3KLV0</accession>
<keyword evidence="4" id="KW-1185">Reference proteome</keyword>
<proteinExistence type="predicted"/>
<comment type="caution">
    <text evidence="3">The sequence shown here is derived from an EMBL/GenBank/DDBJ whole genome shotgun (WGS) entry which is preliminary data.</text>
</comment>
<feature type="region of interest" description="Disordered" evidence="2">
    <location>
        <begin position="259"/>
        <end position="282"/>
    </location>
</feature>
<keyword evidence="1" id="KW-0175">Coiled coil</keyword>
<reference evidence="3" key="2">
    <citation type="submission" date="2021-04" db="EMBL/GenBank/DDBJ databases">
        <authorList>
            <person name="Podell S."/>
        </authorList>
    </citation>
    <scope>NUCLEOTIDE SEQUENCE</scope>
    <source>
        <strain evidence="3">Hildebrandi</strain>
    </source>
</reference>
<feature type="compositionally biased region" description="Basic and acidic residues" evidence="2">
    <location>
        <begin position="218"/>
        <end position="237"/>
    </location>
</feature>
<feature type="region of interest" description="Disordered" evidence="2">
    <location>
        <begin position="321"/>
        <end position="457"/>
    </location>
</feature>
<evidence type="ECO:0000313" key="4">
    <source>
        <dbReference type="Proteomes" id="UP000693970"/>
    </source>
</evidence>
<dbReference type="AlphaFoldDB" id="A0A9K3KLV0"/>
<evidence type="ECO:0000313" key="3">
    <source>
        <dbReference type="EMBL" id="KAG7346142.1"/>
    </source>
</evidence>
<sequence>MSTSSIINDDHRLTSFSGIPHPEDEEDVNNTSTASSFKFPFFDKNEDLDLSRSINQFLSPLQSKSNRVESEHANRGEDVASPSGFGAMTLSPIAKNRDSDSNNGILRFDEGAGEENQEQIQEEDKASLPKRIARHSTSVQSQVSTPPHEQDTSSVVDDLQSARKQVGESSSNFINKIRNAAHKRKVAVTRSRDSLVAKEQEQLRSIAESKALKSRHNISLDKTSETKENHPPQKQEECSSIFKNPFKYKKGNGFSGCGVPKVEKRPTTTPYSPLLGSRRKQRVSARALEAPRASISKISKKISLVKRQKPNQIRQVNLTVTKESTKRESATQPHSRLSTSFKARPMPSSTGTRGRAGQLGVPKVPKRPVTVPKSPGLGKKRLSRLDSNTKSNMKVKSRVPSIDTAILQQSTGSLPSLDTRSSTPSNGENSGLLGLHFLGETPQSTRSNLPPAHDQNLTPKFATIKPFEPQSTKRANERAQYDVIRDENRQTRLLEERERLHEQIRTIQRELRVLRDEI</sequence>
<feature type="compositionally biased region" description="Low complexity" evidence="2">
    <location>
        <begin position="361"/>
        <end position="373"/>
    </location>
</feature>
<name>A0A9K3KLV0_9STRA</name>
<evidence type="ECO:0000256" key="1">
    <source>
        <dbReference type="SAM" id="Coils"/>
    </source>
</evidence>
<reference evidence="3" key="1">
    <citation type="journal article" date="2021" name="Sci. Rep.">
        <title>Diploid genomic architecture of Nitzschia inconspicua, an elite biomass production diatom.</title>
        <authorList>
            <person name="Oliver A."/>
            <person name="Podell S."/>
            <person name="Pinowska A."/>
            <person name="Traller J.C."/>
            <person name="Smith S.R."/>
            <person name="McClure R."/>
            <person name="Beliaev A."/>
            <person name="Bohutskyi P."/>
            <person name="Hill E.A."/>
            <person name="Rabines A."/>
            <person name="Zheng H."/>
            <person name="Allen L.Z."/>
            <person name="Kuo A."/>
            <person name="Grigoriev I.V."/>
            <person name="Allen A.E."/>
            <person name="Hazlebeck D."/>
            <person name="Allen E.E."/>
        </authorList>
    </citation>
    <scope>NUCLEOTIDE SEQUENCE</scope>
    <source>
        <strain evidence="3">Hildebrandi</strain>
    </source>
</reference>
<dbReference type="EMBL" id="JAGRRH010000021">
    <property type="protein sequence ID" value="KAG7346142.1"/>
    <property type="molecule type" value="Genomic_DNA"/>
</dbReference>
<feature type="region of interest" description="Disordered" evidence="2">
    <location>
        <begin position="59"/>
        <end position="154"/>
    </location>
</feature>
<dbReference type="OrthoDB" id="207138at2759"/>
<gene>
    <name evidence="3" type="ORF">IV203_005210</name>
</gene>
<feature type="compositionally biased region" description="Basic and acidic residues" evidence="2">
    <location>
        <begin position="66"/>
        <end position="78"/>
    </location>
</feature>
<feature type="compositionally biased region" description="Polar residues" evidence="2">
    <location>
        <begin position="135"/>
        <end position="154"/>
    </location>
</feature>